<dbReference type="PANTHER" id="PTHR21636:SF2">
    <property type="entry name" value="PROTEIN DOK-7"/>
    <property type="match status" value="1"/>
</dbReference>
<dbReference type="InterPro" id="IPR002404">
    <property type="entry name" value="IRS_PTB"/>
</dbReference>
<feature type="compositionally biased region" description="Polar residues" evidence="1">
    <location>
        <begin position="516"/>
        <end position="525"/>
    </location>
</feature>
<comment type="caution">
    <text evidence="4">The sequence shown here is derived from an EMBL/GenBank/DDBJ whole genome shotgun (WGS) entry which is preliminary data.</text>
</comment>
<dbReference type="PROSITE" id="PS51064">
    <property type="entry name" value="IRS_PTB"/>
    <property type="match status" value="1"/>
</dbReference>
<feature type="compositionally biased region" description="Low complexity" evidence="1">
    <location>
        <begin position="366"/>
        <end position="381"/>
    </location>
</feature>
<dbReference type="SMART" id="SM01244">
    <property type="entry name" value="IRS"/>
    <property type="match status" value="1"/>
</dbReference>
<feature type="compositionally biased region" description="Pro residues" evidence="1">
    <location>
        <begin position="406"/>
        <end position="435"/>
    </location>
</feature>
<feature type="region of interest" description="Disordered" evidence="1">
    <location>
        <begin position="215"/>
        <end position="234"/>
    </location>
</feature>
<dbReference type="Pfam" id="PF02174">
    <property type="entry name" value="IRS"/>
    <property type="match status" value="1"/>
</dbReference>
<evidence type="ECO:0000256" key="1">
    <source>
        <dbReference type="SAM" id="MobiDB-lite"/>
    </source>
</evidence>
<feature type="compositionally biased region" description="Basic and acidic residues" evidence="1">
    <location>
        <begin position="503"/>
        <end position="512"/>
    </location>
</feature>
<evidence type="ECO:0000313" key="5">
    <source>
        <dbReference type="Proteomes" id="UP001619887"/>
    </source>
</evidence>
<feature type="compositionally biased region" description="Low complexity" evidence="1">
    <location>
        <begin position="447"/>
        <end position="464"/>
    </location>
</feature>
<evidence type="ECO:0008006" key="6">
    <source>
        <dbReference type="Google" id="ProtNLM"/>
    </source>
</evidence>
<feature type="compositionally biased region" description="Polar residues" evidence="1">
    <location>
        <begin position="598"/>
        <end position="610"/>
    </location>
</feature>
<accession>A0ABD2HMB7</accession>
<evidence type="ECO:0000259" key="2">
    <source>
        <dbReference type="PROSITE" id="PS50003"/>
    </source>
</evidence>
<feature type="compositionally biased region" description="Polar residues" evidence="1">
    <location>
        <begin position="437"/>
        <end position="446"/>
    </location>
</feature>
<dbReference type="AlphaFoldDB" id="A0ABD2HMB7"/>
<feature type="compositionally biased region" description="Basic and acidic residues" evidence="1">
    <location>
        <begin position="746"/>
        <end position="768"/>
    </location>
</feature>
<protein>
    <recommendedName>
        <fullName evidence="6">Docking protein 7</fullName>
    </recommendedName>
</protein>
<feature type="region of interest" description="Disordered" evidence="1">
    <location>
        <begin position="598"/>
        <end position="654"/>
    </location>
</feature>
<dbReference type="PROSITE" id="PS50003">
    <property type="entry name" value="PH_DOMAIN"/>
    <property type="match status" value="1"/>
</dbReference>
<evidence type="ECO:0000259" key="3">
    <source>
        <dbReference type="PROSITE" id="PS51064"/>
    </source>
</evidence>
<feature type="compositionally biased region" description="Basic and acidic residues" evidence="1">
    <location>
        <begin position="611"/>
        <end position="633"/>
    </location>
</feature>
<dbReference type="Proteomes" id="UP001619887">
    <property type="component" value="Unassembled WGS sequence"/>
</dbReference>
<dbReference type="InterPro" id="IPR011993">
    <property type="entry name" value="PH-like_dom_sf"/>
</dbReference>
<sequence>MTDTVVAEGQVKFRDGKKWKSRCVVLRKPSPVADCLSLLVYKEKKKKKGKRENGSGHKERLNVTLEGICGVEPGPGYDGVSYSLSILCLAHTLVLGFNSREALLAWDTRIRYSLGEVHRLCVNVEPGTKLESGPASLHLCNDLLVLTRGVPPVIIGHWKLSALRRYGAVPSGFVFEGGTRCGYWAGVFFLSCSEGEQISFLFDCIVKGITPSRTPHGLRPVLPDPNADPASAEERLSLEASELEKRLSMLSQCSLASSTASTYSCSTSVAGDDQSSISSSSSSQSDTSYGSRLSFRAEPLARPHISTDTASSCSTLKALSGSDDRLFAAVMGSSGPRPPSAQLHLRGLNDSGRQSSLDSGIGVAAGSQSSYSGSYSSYTGSLDMASQGGEGEFGSVGSLPAHLPSSPTPHPPSSPPPYLPSSPPPPPPISSPPSSPFQTTLTPEPASSSSCPFTSRSSSRASQGHSEDYQIPSLLRLWYDTPRRLLQSLSLREPSLQQGPPELGRDSRRGVEARGSQGQRLTNSPPRGRAQRQAMMQRSHSWGSERAPPVEGEGGSTPRPLLPPGGSVSGDTQCGHGLDNYITPEQWRSARNRCLSQVARSPSKTSPSADTQDHPLCVREEQDDVGDKCEGPRRPGSSRPPSAPPPPPVAMRPTSAWGMIQSAHQAPPSVSLESWHHIDSTVNYVNIPISPLPARTNRELLYTELDLQDPHSAVRGNSLQLCRPKEGSIRYAHLDIAAMETAQRVGAEHVQGREERLSQLERRRGPPN</sequence>
<dbReference type="Gene3D" id="2.30.29.30">
    <property type="entry name" value="Pleckstrin-homology domain (PH domain)/Phosphotyrosine-binding domain (PTB)"/>
    <property type="match status" value="2"/>
</dbReference>
<feature type="compositionally biased region" description="Pro residues" evidence="1">
    <location>
        <begin position="641"/>
        <end position="650"/>
    </location>
</feature>
<reference evidence="4 5" key="2">
    <citation type="journal article" date="2024" name="G3 (Bethesda)">
        <title>The genome of the cryopelagic Antarctic bald notothen, Trematomus borchgrevinki.</title>
        <authorList>
            <person name="Rayamajhi N."/>
            <person name="Rivera-Colon A.G."/>
            <person name="Minhas B.F."/>
            <person name="Cheng C.C."/>
            <person name="Catchen J.M."/>
        </authorList>
    </citation>
    <scope>NUCLEOTIDE SEQUENCE [LARGE SCALE GENOMIC DNA]</scope>
    <source>
        <strain evidence="4">AGRC-2024</strain>
    </source>
</reference>
<dbReference type="CDD" id="cd13165">
    <property type="entry name" value="PTB_DOK7"/>
    <property type="match status" value="1"/>
</dbReference>
<feature type="region of interest" description="Disordered" evidence="1">
    <location>
        <begin position="329"/>
        <end position="472"/>
    </location>
</feature>
<gene>
    <name evidence="4" type="ORF">OYC64_017196</name>
</gene>
<feature type="region of interest" description="Disordered" evidence="1">
    <location>
        <begin position="269"/>
        <end position="290"/>
    </location>
</feature>
<keyword evidence="5" id="KW-1185">Reference proteome</keyword>
<dbReference type="EMBL" id="JBIYXZ010002068">
    <property type="protein sequence ID" value="KAL3067416.1"/>
    <property type="molecule type" value="Genomic_DNA"/>
</dbReference>
<dbReference type="SUPFAM" id="SSF50729">
    <property type="entry name" value="PH domain-like"/>
    <property type="match status" value="2"/>
</dbReference>
<dbReference type="InterPro" id="IPR037746">
    <property type="entry name" value="Dok-7"/>
</dbReference>
<organism evidence="4 5">
    <name type="scientific">Pagothenia borchgrevinki</name>
    <name type="common">Bald rockcod</name>
    <name type="synonym">Trematomus borchgrevinki</name>
    <dbReference type="NCBI Taxonomy" id="8213"/>
    <lineage>
        <taxon>Eukaryota</taxon>
        <taxon>Metazoa</taxon>
        <taxon>Chordata</taxon>
        <taxon>Craniata</taxon>
        <taxon>Vertebrata</taxon>
        <taxon>Euteleostomi</taxon>
        <taxon>Actinopterygii</taxon>
        <taxon>Neopterygii</taxon>
        <taxon>Teleostei</taxon>
        <taxon>Neoteleostei</taxon>
        <taxon>Acanthomorphata</taxon>
        <taxon>Eupercaria</taxon>
        <taxon>Perciformes</taxon>
        <taxon>Notothenioidei</taxon>
        <taxon>Nototheniidae</taxon>
        <taxon>Pagothenia</taxon>
    </lineage>
</organism>
<proteinExistence type="predicted"/>
<name>A0ABD2HMB7_PAGBO</name>
<reference evidence="4 5" key="1">
    <citation type="journal article" date="2022" name="G3 (Bethesda)">
        <title>Evaluating Illumina-, Nanopore-, and PacBio-based genome assembly strategies with the bald notothen, Trematomus borchgrevinki.</title>
        <authorList>
            <person name="Rayamajhi N."/>
            <person name="Cheng C.C."/>
            <person name="Catchen J.M."/>
        </authorList>
    </citation>
    <scope>NUCLEOTIDE SEQUENCE [LARGE SCALE GENOMIC DNA]</scope>
    <source>
        <strain evidence="4">AGRC-2024</strain>
    </source>
</reference>
<dbReference type="InterPro" id="IPR001849">
    <property type="entry name" value="PH_domain"/>
</dbReference>
<dbReference type="InterPro" id="IPR037748">
    <property type="entry name" value="Dok-7_PTB"/>
</dbReference>
<feature type="domain" description="PH" evidence="2">
    <location>
        <begin position="4"/>
        <end position="115"/>
    </location>
</feature>
<evidence type="ECO:0000313" key="4">
    <source>
        <dbReference type="EMBL" id="KAL3067416.1"/>
    </source>
</evidence>
<dbReference type="PANTHER" id="PTHR21636">
    <property type="entry name" value="PROTEIN DOK-7"/>
    <property type="match status" value="1"/>
</dbReference>
<feature type="domain" description="IRS-type PTB" evidence="3">
    <location>
        <begin position="111"/>
        <end position="216"/>
    </location>
</feature>
<feature type="region of interest" description="Disordered" evidence="1">
    <location>
        <begin position="490"/>
        <end position="580"/>
    </location>
</feature>
<feature type="region of interest" description="Disordered" evidence="1">
    <location>
        <begin position="745"/>
        <end position="768"/>
    </location>
</feature>